<dbReference type="InterPro" id="IPR000718">
    <property type="entry name" value="Peptidase_M13"/>
</dbReference>
<evidence type="ECO:0000256" key="3">
    <source>
        <dbReference type="ARBA" id="ARBA00022670"/>
    </source>
</evidence>
<feature type="domain" description="Peptidase M13 N-terminal" evidence="11">
    <location>
        <begin position="176"/>
        <end position="300"/>
    </location>
</feature>
<dbReference type="PROSITE" id="PS51885">
    <property type="entry name" value="NEPRILYSIN"/>
    <property type="match status" value="2"/>
</dbReference>
<dbReference type="GO" id="GO:0005886">
    <property type="term" value="C:plasma membrane"/>
    <property type="evidence" value="ECO:0007669"/>
    <property type="project" value="TreeGrafter"/>
</dbReference>
<feature type="region of interest" description="Disordered" evidence="8">
    <location>
        <begin position="1"/>
        <end position="24"/>
    </location>
</feature>
<evidence type="ECO:0000313" key="13">
    <source>
        <dbReference type="Proteomes" id="UP000230233"/>
    </source>
</evidence>
<evidence type="ECO:0008006" key="14">
    <source>
        <dbReference type="Google" id="ProtNLM"/>
    </source>
</evidence>
<dbReference type="OrthoDB" id="5855623at2759"/>
<dbReference type="CDD" id="cd08662">
    <property type="entry name" value="M13"/>
    <property type="match status" value="1"/>
</dbReference>
<dbReference type="GO" id="GO:0004222">
    <property type="term" value="F:metalloendopeptidase activity"/>
    <property type="evidence" value="ECO:0007669"/>
    <property type="project" value="InterPro"/>
</dbReference>
<keyword evidence="9" id="KW-0812">Transmembrane</keyword>
<evidence type="ECO:0000256" key="2">
    <source>
        <dbReference type="ARBA" id="ARBA00007357"/>
    </source>
</evidence>
<dbReference type="Proteomes" id="UP000230233">
    <property type="component" value="Chromosome V"/>
</dbReference>
<evidence type="ECO:0000259" key="10">
    <source>
        <dbReference type="Pfam" id="PF01431"/>
    </source>
</evidence>
<keyword evidence="13" id="KW-1185">Reference proteome</keyword>
<evidence type="ECO:0000259" key="11">
    <source>
        <dbReference type="Pfam" id="PF05649"/>
    </source>
</evidence>
<evidence type="ECO:0000256" key="6">
    <source>
        <dbReference type="ARBA" id="ARBA00022833"/>
    </source>
</evidence>
<dbReference type="AlphaFoldDB" id="A0A2G5TQ13"/>
<dbReference type="SUPFAM" id="SSF55486">
    <property type="entry name" value="Metalloproteases ('zincins'), catalytic domain"/>
    <property type="match status" value="2"/>
</dbReference>
<dbReference type="PANTHER" id="PTHR11733:SF7">
    <property type="entry name" value="NEPRILYSIN METALLOPEPTIDASE FAMILY-RELATED"/>
    <property type="match status" value="1"/>
</dbReference>
<comment type="caution">
    <text evidence="12">The sequence shown here is derived from an EMBL/GenBank/DDBJ whole genome shotgun (WGS) entry which is preliminary data.</text>
</comment>
<feature type="domain" description="Peptidase M13 C-terminal" evidence="10">
    <location>
        <begin position="1"/>
        <end position="99"/>
    </location>
</feature>
<evidence type="ECO:0000313" key="12">
    <source>
        <dbReference type="EMBL" id="PIC29395.1"/>
    </source>
</evidence>
<evidence type="ECO:0000256" key="7">
    <source>
        <dbReference type="ARBA" id="ARBA00023049"/>
    </source>
</evidence>
<evidence type="ECO:0000256" key="4">
    <source>
        <dbReference type="ARBA" id="ARBA00022723"/>
    </source>
</evidence>
<dbReference type="GO" id="GO:0016485">
    <property type="term" value="P:protein processing"/>
    <property type="evidence" value="ECO:0007669"/>
    <property type="project" value="TreeGrafter"/>
</dbReference>
<keyword evidence="4" id="KW-0479">Metal-binding</keyword>
<sequence length="792" mass="90802">MGHGFDTTGRKLDENGKEHDWWTSEDSAEYDKKAQFLIDQYNNYDDSDFEKKFDPASIGSSPLQSNSSDDSVRLKASFKIHNFLQIQSSKFLEMSEKDTTTKSHHPMKTITIVLIWIFALYAALLIVKNHETPQKPLATPSRPVLEPVKHKGVCKSPECITLAQNLHNWRDVSVDPCQDFYKAACGKYTEQTLSPGSRMVKKTYILKQLIHEFLLKDEQSTSKSENAMKIYYKRCAEDEAMNETRKNEIKKDYLLQMVKEVGSFPMLTKNWTEADFDLNDILVRMGKFSGFKPGILKLGVLVKPFRFSVLPEDPISTEILSEDFLFPWINKLGIGSTKKQQVEDVKAVLEMSRQLQEFNNNSTEIRSLSDFEAHMPSLSLEKIFNTYFDPRNTEKIWEKIKPMIQIPNHPLFFNGTKNLETIIQSTPKRTLANYLFISFIDNLSNHWEGEESKKRDCTMKVMNDLPLASIRVFTRNHFDKENLAVASEMVEEIQESFAETIRGSTWLSEHTKMAALRKLDMMKKIVGYPKEFEVPGALDSYLDTLSLADKSSFYAAKIEIERFHGELLMSYIASVLTVLPLFQYVASNAMYIQHDNSITLNVAILSDPFLDSTYPKYAKIASIGAVVGHEMGHGYDPEGRRFDENGDQNDRWTSEDAVEYDRRTQCLIDQYNNYDDPDFGRNLNGSVTIKEIASDIIGTDVSWKSYNKVDFANEPSIFGFEDEKPDKLFFHLTALNWCSPRSTVTLAEQLEQVHPTESFRVNGVFRNMKTFADAFNCPVGSPMNPKNKCELF</sequence>
<keyword evidence="7" id="KW-0482">Metalloprotease</keyword>
<keyword evidence="6" id="KW-0862">Zinc</keyword>
<dbReference type="Pfam" id="PF05649">
    <property type="entry name" value="Peptidase_M13_N"/>
    <property type="match status" value="2"/>
</dbReference>
<feature type="compositionally biased region" description="Basic and acidic residues" evidence="8">
    <location>
        <begin position="8"/>
        <end position="22"/>
    </location>
</feature>
<evidence type="ECO:0000256" key="9">
    <source>
        <dbReference type="SAM" id="Phobius"/>
    </source>
</evidence>
<dbReference type="InterPro" id="IPR024079">
    <property type="entry name" value="MetalloPept_cat_dom_sf"/>
</dbReference>
<comment type="cofactor">
    <cofactor evidence="1">
        <name>Zn(2+)</name>
        <dbReference type="ChEBI" id="CHEBI:29105"/>
    </cofactor>
</comment>
<feature type="domain" description="Peptidase M13 N-terminal" evidence="11">
    <location>
        <begin position="339"/>
        <end position="529"/>
    </location>
</feature>
<proteinExistence type="inferred from homology"/>
<organism evidence="12 13">
    <name type="scientific">Caenorhabditis nigoni</name>
    <dbReference type="NCBI Taxonomy" id="1611254"/>
    <lineage>
        <taxon>Eukaryota</taxon>
        <taxon>Metazoa</taxon>
        <taxon>Ecdysozoa</taxon>
        <taxon>Nematoda</taxon>
        <taxon>Chromadorea</taxon>
        <taxon>Rhabditida</taxon>
        <taxon>Rhabditina</taxon>
        <taxon>Rhabditomorpha</taxon>
        <taxon>Rhabditoidea</taxon>
        <taxon>Rhabditidae</taxon>
        <taxon>Peloderinae</taxon>
        <taxon>Caenorhabditis</taxon>
    </lineage>
</organism>
<name>A0A2G5TQ13_9PELO</name>
<gene>
    <name evidence="12" type="primary">Cnig_chr_V.g20982</name>
    <name evidence="12" type="ORF">B9Z55_020982</name>
</gene>
<dbReference type="InterPro" id="IPR018497">
    <property type="entry name" value="Peptidase_M13_C"/>
</dbReference>
<keyword evidence="5" id="KW-0378">Hydrolase</keyword>
<dbReference type="GO" id="GO:0046872">
    <property type="term" value="F:metal ion binding"/>
    <property type="evidence" value="ECO:0007669"/>
    <property type="project" value="UniProtKB-KW"/>
</dbReference>
<evidence type="ECO:0000256" key="1">
    <source>
        <dbReference type="ARBA" id="ARBA00001947"/>
    </source>
</evidence>
<reference evidence="13" key="1">
    <citation type="submission" date="2017-10" db="EMBL/GenBank/DDBJ databases">
        <title>Rapid genome shrinkage in a self-fertile nematode reveals novel sperm competition proteins.</title>
        <authorList>
            <person name="Yin D."/>
            <person name="Schwarz E.M."/>
            <person name="Thomas C.G."/>
            <person name="Felde R.L."/>
            <person name="Korf I.F."/>
            <person name="Cutter A.D."/>
            <person name="Schartner C.M."/>
            <person name="Ralston E.J."/>
            <person name="Meyer B.J."/>
            <person name="Haag E.S."/>
        </authorList>
    </citation>
    <scope>NUCLEOTIDE SEQUENCE [LARGE SCALE GENOMIC DNA]</scope>
    <source>
        <strain evidence="13">JU1422</strain>
    </source>
</reference>
<evidence type="ECO:0000256" key="5">
    <source>
        <dbReference type="ARBA" id="ARBA00022801"/>
    </source>
</evidence>
<dbReference type="Pfam" id="PF01431">
    <property type="entry name" value="Peptidase_M13"/>
    <property type="match status" value="2"/>
</dbReference>
<dbReference type="InterPro" id="IPR008753">
    <property type="entry name" value="Peptidase_M13_N"/>
</dbReference>
<feature type="domain" description="Peptidase M13 C-terminal" evidence="10">
    <location>
        <begin position="588"/>
        <end position="791"/>
    </location>
</feature>
<comment type="similarity">
    <text evidence="2">Belongs to the peptidase M13 family.</text>
</comment>
<protein>
    <recommendedName>
        <fullName evidence="14">Peptidase M13 C-terminal domain-containing protein</fullName>
    </recommendedName>
</protein>
<dbReference type="Gene3D" id="3.40.390.10">
    <property type="entry name" value="Collagenase (Catalytic Domain)"/>
    <property type="match status" value="3"/>
</dbReference>
<keyword evidence="9" id="KW-0472">Membrane</keyword>
<dbReference type="EMBL" id="PDUG01000005">
    <property type="protein sequence ID" value="PIC29395.1"/>
    <property type="molecule type" value="Genomic_DNA"/>
</dbReference>
<dbReference type="STRING" id="1611254.A0A2G5TQ13"/>
<evidence type="ECO:0000256" key="8">
    <source>
        <dbReference type="SAM" id="MobiDB-lite"/>
    </source>
</evidence>
<feature type="transmembrane region" description="Helical" evidence="9">
    <location>
        <begin position="109"/>
        <end position="127"/>
    </location>
</feature>
<keyword evidence="9" id="KW-1133">Transmembrane helix</keyword>
<dbReference type="PANTHER" id="PTHR11733">
    <property type="entry name" value="ZINC METALLOPROTEASE FAMILY M13 NEPRILYSIN-RELATED"/>
    <property type="match status" value="1"/>
</dbReference>
<keyword evidence="3" id="KW-0645">Protease</keyword>
<accession>A0A2G5TQ13</accession>